<feature type="region of interest" description="Disordered" evidence="2">
    <location>
        <begin position="277"/>
        <end position="297"/>
    </location>
</feature>
<feature type="compositionally biased region" description="Basic and acidic residues" evidence="2">
    <location>
        <begin position="655"/>
        <end position="665"/>
    </location>
</feature>
<dbReference type="InterPro" id="IPR022018">
    <property type="entry name" value="GIT1_C"/>
</dbReference>
<evidence type="ECO:0000313" key="5">
    <source>
        <dbReference type="Proteomes" id="UP000515788"/>
    </source>
</evidence>
<dbReference type="OrthoDB" id="5588096at2759"/>
<dbReference type="GO" id="GO:0007124">
    <property type="term" value="P:pseudohyphal growth"/>
    <property type="evidence" value="ECO:0007669"/>
    <property type="project" value="TreeGrafter"/>
</dbReference>
<dbReference type="GO" id="GO:1902716">
    <property type="term" value="C:cell cortex of growing cell tip"/>
    <property type="evidence" value="ECO:0007669"/>
    <property type="project" value="TreeGrafter"/>
</dbReference>
<dbReference type="GO" id="GO:0005078">
    <property type="term" value="F:MAP-kinase scaffold activity"/>
    <property type="evidence" value="ECO:0007669"/>
    <property type="project" value="TreeGrafter"/>
</dbReference>
<gene>
    <name evidence="4" type="ORF">HG536_0D03680</name>
</gene>
<dbReference type="RefSeq" id="XP_037139520.1">
    <property type="nucleotide sequence ID" value="XM_037283624.1"/>
</dbReference>
<feature type="compositionally biased region" description="Basic and acidic residues" evidence="2">
    <location>
        <begin position="922"/>
        <end position="947"/>
    </location>
</feature>
<dbReference type="GO" id="GO:0000131">
    <property type="term" value="C:incipient cellular bud site"/>
    <property type="evidence" value="ECO:0007669"/>
    <property type="project" value="TreeGrafter"/>
</dbReference>
<dbReference type="EMBL" id="CP059249">
    <property type="protein sequence ID" value="QLL32846.1"/>
    <property type="molecule type" value="Genomic_DNA"/>
</dbReference>
<dbReference type="KEGG" id="tgb:HG536_0D03680"/>
<sequence length="1211" mass="134917">MSGSSDATIHHKDIFHYHLALRNFFQVSEIKHDRSNSPRAQKARAKLLKLSASQFYELSTDVYDELQRRLDTDQGRAEYLLPKAGFHIKRNQARQKLANLSQTRFNDLVDDILFEIKRRGYDVNPKAAEESNNVRYEHEPNAYDRSFMDNASLSNGNTINTSDGSMIQAPATATIQASQVIPKKASIDWSSEEEDDKKPDDEPSDETAEGKEPIPNERNSTTGEKIGSDSSLLSHPNPSTPVLKSFTDNYHYSDLHETPANTRPQDDINSEITDMVHTSGAAARTENEASGDPSKALQEQTDALTEANQRLTAELAQKEAEIVKLEEENKELKSTPAGSRSIANISSSTNLQKELACLSSQVSSLSIENEKLKQRISELELKAKRTDINKATDQGRNIEGFQNKYSLDPQSISKYISEDGSVPFELIKEIYDQINLLFVRIQSERDDDGKYLFEVLAHVSDAIHQMLILVDVPQFKDEVILLKASFSHAVTAVRYHAVYHSMLPKITVQAAISELAFAICNLVDSSKIKLDEPDDEVARSELSKEAGLNVSTAAPHTPIEPAFGPRLSQQVLNKPTNVLTACEDTIDEMSPVKPLKITQKANMSPDTKLKPSSSRKLSGSLLFSSMIETKSPLSSRSSKAYVRQPQVLADGTGEEDPKKTVRLDSNTKHSDYSAEREAQVHQIAQPLTPTKSVNNANVKVVDGTPSLPTPVTNVNSSAEKRENEKELLIRDAGGKIDEARVITAEPSGTTESKVDSLNKSFADKLKNFASSSGIGLRVEKQLEDKDGQVHEEANVQEMTPRGKVISGNQISDVQEDAQDRQLAQISKKIDRSPLRPPESNPTPSKLTEKFKKTFDDMTDNDIEDDSKSDFNDSSNFSDDGSTYMALRQSLRQSDFNKEGAHTIKKATVYSPRAQRNNQFTDSETRFGSDTDLSDIHTDSSQEKHELNAKQTLSEGILQKKSENKESNSSNMPISNNFDLNNVQYHSSTEPSFSTELKANAIKEKDLDESSDYQFIPLRKENIENKAANPAEIVNEQLGAQEEAEDEVDFDFDAFDIENPDNTLSELLLYLEHQTVQVISTIQSLLSSIKQPQATKGDLRKESDAINEVIRQMVDATSISMNQSRNASLKEHGSWVVRSLEDCSLRMITLCELNVERTVTDIKKDADFADKHFKQRLAGIAFDVAKCTKELVKTVEEASLKEEIAFLNSRLN</sequence>
<dbReference type="Pfam" id="PF08518">
    <property type="entry name" value="GIT_SHD"/>
    <property type="match status" value="2"/>
</dbReference>
<feature type="region of interest" description="Disordered" evidence="2">
    <location>
        <begin position="173"/>
        <end position="246"/>
    </location>
</feature>
<feature type="domain" description="GIT Spa2 homology (SHD)" evidence="3">
    <location>
        <begin position="93"/>
        <end position="123"/>
    </location>
</feature>
<dbReference type="GO" id="GO:0005826">
    <property type="term" value="C:actomyosin contractile ring"/>
    <property type="evidence" value="ECO:0007669"/>
    <property type="project" value="TreeGrafter"/>
</dbReference>
<reference evidence="4 5" key="1">
    <citation type="submission" date="2020-06" db="EMBL/GenBank/DDBJ databases">
        <title>The yeast mating-type switching endonuclease HO is a domesticated member of an unorthodox homing genetic element family.</title>
        <authorList>
            <person name="Coughlan A.Y."/>
            <person name="Lombardi L."/>
            <person name="Braun-Galleani S."/>
            <person name="Martos A.R."/>
            <person name="Galeote V."/>
            <person name="Bigey F."/>
            <person name="Dequin S."/>
            <person name="Byrne K.P."/>
            <person name="Wolfe K.H."/>
        </authorList>
    </citation>
    <scope>NUCLEOTIDE SEQUENCE [LARGE SCALE GENOMIC DNA]</scope>
    <source>
        <strain evidence="4 5">CBS764</strain>
    </source>
</reference>
<feature type="region of interest" description="Disordered" evidence="2">
    <location>
        <begin position="826"/>
        <end position="878"/>
    </location>
</feature>
<dbReference type="PANTHER" id="PTHR21601:SF0">
    <property type="entry name" value="PROTEIN SPA2-RELATED"/>
    <property type="match status" value="1"/>
</dbReference>
<protein>
    <recommendedName>
        <fullName evidence="3">GIT Spa2 homology (SHD) domain-containing protein</fullName>
    </recommendedName>
</protein>
<proteinExistence type="predicted"/>
<organism evidence="4 5">
    <name type="scientific">Torulaspora globosa</name>
    <dbReference type="NCBI Taxonomy" id="48254"/>
    <lineage>
        <taxon>Eukaryota</taxon>
        <taxon>Fungi</taxon>
        <taxon>Dikarya</taxon>
        <taxon>Ascomycota</taxon>
        <taxon>Saccharomycotina</taxon>
        <taxon>Saccharomycetes</taxon>
        <taxon>Saccharomycetales</taxon>
        <taxon>Saccharomycetaceae</taxon>
        <taxon>Torulaspora</taxon>
    </lineage>
</organism>
<feature type="region of interest" description="Disordered" evidence="2">
    <location>
        <begin position="633"/>
        <end position="665"/>
    </location>
</feature>
<feature type="region of interest" description="Disordered" evidence="2">
    <location>
        <begin position="701"/>
        <end position="720"/>
    </location>
</feature>
<dbReference type="GO" id="GO:0007121">
    <property type="term" value="P:bipolar cellular bud site selection"/>
    <property type="evidence" value="ECO:0007669"/>
    <property type="project" value="TreeGrafter"/>
</dbReference>
<feature type="compositionally biased region" description="Polar residues" evidence="2">
    <location>
        <begin position="217"/>
        <end position="246"/>
    </location>
</feature>
<dbReference type="AlphaFoldDB" id="A0A7G3ZH60"/>
<evidence type="ECO:0000313" key="4">
    <source>
        <dbReference type="EMBL" id="QLL32846.1"/>
    </source>
</evidence>
<dbReference type="PANTHER" id="PTHR21601">
    <property type="entry name" value="SPA2 PROTEIN"/>
    <property type="match status" value="1"/>
</dbReference>
<name>A0A7G3ZH60_9SACH</name>
<dbReference type="GeneID" id="59326013"/>
<evidence type="ECO:0000259" key="3">
    <source>
        <dbReference type="SMART" id="SM00555"/>
    </source>
</evidence>
<dbReference type="GO" id="GO:0043332">
    <property type="term" value="C:mating projection tip"/>
    <property type="evidence" value="ECO:0007669"/>
    <property type="project" value="TreeGrafter"/>
</dbReference>
<feature type="compositionally biased region" description="Basic and acidic residues" evidence="2">
    <location>
        <begin position="846"/>
        <end position="855"/>
    </location>
</feature>
<dbReference type="Proteomes" id="UP000515788">
    <property type="component" value="Chromosome 4"/>
</dbReference>
<dbReference type="SMART" id="SM00555">
    <property type="entry name" value="GIT"/>
    <property type="match status" value="2"/>
</dbReference>
<evidence type="ECO:0000256" key="1">
    <source>
        <dbReference type="ARBA" id="ARBA00022737"/>
    </source>
</evidence>
<dbReference type="GO" id="GO:0036267">
    <property type="term" value="P:invasive filamentous growth"/>
    <property type="evidence" value="ECO:0007669"/>
    <property type="project" value="TreeGrafter"/>
</dbReference>
<dbReference type="InterPro" id="IPR039892">
    <property type="entry name" value="Spa2/Sph1"/>
</dbReference>
<evidence type="ECO:0000256" key="2">
    <source>
        <dbReference type="SAM" id="MobiDB-lite"/>
    </source>
</evidence>
<accession>A0A7G3ZH60</accession>
<dbReference type="GO" id="GO:0005934">
    <property type="term" value="C:cellular bud tip"/>
    <property type="evidence" value="ECO:0007669"/>
    <property type="project" value="TreeGrafter"/>
</dbReference>
<dbReference type="InterPro" id="IPR013724">
    <property type="entry name" value="GIT_SHD"/>
</dbReference>
<feature type="domain" description="GIT Spa2 homology (SHD)" evidence="3">
    <location>
        <begin position="43"/>
        <end position="73"/>
    </location>
</feature>
<keyword evidence="5" id="KW-1185">Reference proteome</keyword>
<keyword evidence="1" id="KW-0677">Repeat</keyword>
<dbReference type="GO" id="GO:0005935">
    <property type="term" value="C:cellular bud neck"/>
    <property type="evidence" value="ECO:0007669"/>
    <property type="project" value="TreeGrafter"/>
</dbReference>
<dbReference type="Pfam" id="PF12205">
    <property type="entry name" value="GIT1_C"/>
    <property type="match status" value="1"/>
</dbReference>
<feature type="region of interest" description="Disordered" evidence="2">
    <location>
        <begin position="908"/>
        <end position="986"/>
    </location>
</feature>
<feature type="compositionally biased region" description="Polar residues" evidence="2">
    <location>
        <begin position="971"/>
        <end position="986"/>
    </location>
</feature>
<dbReference type="Gene3D" id="1.20.120.330">
    <property type="entry name" value="Nucleotidyltransferases domain 2"/>
    <property type="match status" value="1"/>
</dbReference>